<feature type="transmembrane region" description="Helical" evidence="1">
    <location>
        <begin position="172"/>
        <end position="196"/>
    </location>
</feature>
<reference evidence="2 3" key="1">
    <citation type="submission" date="2019-08" db="EMBL/GenBank/DDBJ databases">
        <title>The genome of the soybean aphid Biotype 1, its phylome, world population structure and adaptation to the North American continent.</title>
        <authorList>
            <person name="Giordano R."/>
            <person name="Donthu R.K."/>
            <person name="Hernandez A.G."/>
            <person name="Wright C.L."/>
            <person name="Zimin A.V."/>
        </authorList>
    </citation>
    <scope>NUCLEOTIDE SEQUENCE [LARGE SCALE GENOMIC DNA]</scope>
    <source>
        <tissue evidence="2">Whole aphids</tissue>
    </source>
</reference>
<gene>
    <name evidence="2" type="ORF">AGLY_014304</name>
</gene>
<organism evidence="2 3">
    <name type="scientific">Aphis glycines</name>
    <name type="common">Soybean aphid</name>
    <dbReference type="NCBI Taxonomy" id="307491"/>
    <lineage>
        <taxon>Eukaryota</taxon>
        <taxon>Metazoa</taxon>
        <taxon>Ecdysozoa</taxon>
        <taxon>Arthropoda</taxon>
        <taxon>Hexapoda</taxon>
        <taxon>Insecta</taxon>
        <taxon>Pterygota</taxon>
        <taxon>Neoptera</taxon>
        <taxon>Paraneoptera</taxon>
        <taxon>Hemiptera</taxon>
        <taxon>Sternorrhyncha</taxon>
        <taxon>Aphidomorpha</taxon>
        <taxon>Aphidoidea</taxon>
        <taxon>Aphididae</taxon>
        <taxon>Aphidini</taxon>
        <taxon>Aphis</taxon>
        <taxon>Aphis</taxon>
    </lineage>
</organism>
<accession>A0A6G0T3M0</accession>
<feature type="transmembrane region" description="Helical" evidence="1">
    <location>
        <begin position="63"/>
        <end position="84"/>
    </location>
</feature>
<feature type="transmembrane region" description="Helical" evidence="1">
    <location>
        <begin position="21"/>
        <end position="43"/>
    </location>
</feature>
<comment type="caution">
    <text evidence="2">The sequence shown here is derived from an EMBL/GenBank/DDBJ whole genome shotgun (WGS) entry which is preliminary data.</text>
</comment>
<keyword evidence="3" id="KW-1185">Reference proteome</keyword>
<proteinExistence type="predicted"/>
<keyword evidence="1" id="KW-0812">Transmembrane</keyword>
<evidence type="ECO:0000256" key="1">
    <source>
        <dbReference type="SAM" id="Phobius"/>
    </source>
</evidence>
<feature type="transmembrane region" description="Helical" evidence="1">
    <location>
        <begin position="216"/>
        <end position="238"/>
    </location>
</feature>
<dbReference type="EMBL" id="VYZN01000061">
    <property type="protein sequence ID" value="KAE9525236.1"/>
    <property type="molecule type" value="Genomic_DNA"/>
</dbReference>
<dbReference type="Proteomes" id="UP000475862">
    <property type="component" value="Unassembled WGS sequence"/>
</dbReference>
<dbReference type="AlphaFoldDB" id="A0A6G0T3M0"/>
<name>A0A6G0T3M0_APHGL</name>
<protein>
    <submittedName>
        <fullName evidence="2">Uncharacterized protein</fullName>
    </submittedName>
</protein>
<keyword evidence="1" id="KW-1133">Transmembrane helix</keyword>
<evidence type="ECO:0000313" key="3">
    <source>
        <dbReference type="Proteomes" id="UP000475862"/>
    </source>
</evidence>
<evidence type="ECO:0000313" key="2">
    <source>
        <dbReference type="EMBL" id="KAE9525236.1"/>
    </source>
</evidence>
<sequence length="249" mass="27741">MFVVQESIIFSELKCMDSGSFTFLFFTKSVYAFHSLLKINLLQLKNNPIVTLLSDGADNLTPFGIFLAISCRLTLFIRFFSLVVDVLSFKKRFKHVFDALPLLVFPGATTGTAKSNSSSGYGKPVNESNIWVSVRSVILSVSSSSEFSFSSDFCIVVSFGASRSIGKGLMNICLFPVNLFFSIDFLFFLSFLSFFFARFNLDSFSSSFSSFSECLLFVLISRFLSSSLTLSLSSFFSLSCNSIFFSRSI</sequence>
<keyword evidence="1" id="KW-0472">Membrane</keyword>